<feature type="chain" id="PRO_5013344828" description="Expansin-like CBD domain-containing protein" evidence="1">
    <location>
        <begin position="25"/>
        <end position="154"/>
    </location>
</feature>
<name>A0A1Y1HXG6_KLENI</name>
<dbReference type="SUPFAM" id="SSF49590">
    <property type="entry name" value="PHL pollen allergen"/>
    <property type="match status" value="1"/>
</dbReference>
<feature type="domain" description="Expansin-like CBD" evidence="2">
    <location>
        <begin position="89"/>
        <end position="149"/>
    </location>
</feature>
<dbReference type="InterPro" id="IPR036908">
    <property type="entry name" value="RlpA-like_sf"/>
</dbReference>
<dbReference type="OrthoDB" id="5823761at2759"/>
<dbReference type="Proteomes" id="UP000054558">
    <property type="component" value="Unassembled WGS sequence"/>
</dbReference>
<evidence type="ECO:0000313" key="3">
    <source>
        <dbReference type="EMBL" id="GAQ81869.1"/>
    </source>
</evidence>
<evidence type="ECO:0000313" key="4">
    <source>
        <dbReference type="Proteomes" id="UP000054558"/>
    </source>
</evidence>
<dbReference type="InterPro" id="IPR036749">
    <property type="entry name" value="Expansin_CBD_sf"/>
</dbReference>
<evidence type="ECO:0000259" key="2">
    <source>
        <dbReference type="PROSITE" id="PS50843"/>
    </source>
</evidence>
<keyword evidence="4" id="KW-1185">Reference proteome</keyword>
<keyword evidence="1" id="KW-0732">Signal</keyword>
<dbReference type="PROSITE" id="PS50843">
    <property type="entry name" value="EXPANSIN_CBD"/>
    <property type="match status" value="1"/>
</dbReference>
<dbReference type="InterPro" id="IPR007117">
    <property type="entry name" value="Expansin_CBD"/>
</dbReference>
<organism evidence="3 4">
    <name type="scientific">Klebsormidium nitens</name>
    <name type="common">Green alga</name>
    <name type="synonym">Ulothrix nitens</name>
    <dbReference type="NCBI Taxonomy" id="105231"/>
    <lineage>
        <taxon>Eukaryota</taxon>
        <taxon>Viridiplantae</taxon>
        <taxon>Streptophyta</taxon>
        <taxon>Klebsormidiophyceae</taxon>
        <taxon>Klebsormidiales</taxon>
        <taxon>Klebsormidiaceae</taxon>
        <taxon>Klebsormidium</taxon>
    </lineage>
</organism>
<dbReference type="Gene3D" id="2.60.40.760">
    <property type="entry name" value="Expansin, cellulose-binding-like domain"/>
    <property type="match status" value="1"/>
</dbReference>
<proteinExistence type="predicted"/>
<evidence type="ECO:0000256" key="1">
    <source>
        <dbReference type="SAM" id="SignalP"/>
    </source>
</evidence>
<accession>A0A1Y1HXG6</accession>
<reference evidence="3 4" key="1">
    <citation type="journal article" date="2014" name="Nat. Commun.">
        <title>Klebsormidium flaccidum genome reveals primary factors for plant terrestrial adaptation.</title>
        <authorList>
            <person name="Hori K."/>
            <person name="Maruyama F."/>
            <person name="Fujisawa T."/>
            <person name="Togashi T."/>
            <person name="Yamamoto N."/>
            <person name="Seo M."/>
            <person name="Sato S."/>
            <person name="Yamada T."/>
            <person name="Mori H."/>
            <person name="Tajima N."/>
            <person name="Moriyama T."/>
            <person name="Ikeuchi M."/>
            <person name="Watanabe M."/>
            <person name="Wada H."/>
            <person name="Kobayashi K."/>
            <person name="Saito M."/>
            <person name="Masuda T."/>
            <person name="Sasaki-Sekimoto Y."/>
            <person name="Mashiguchi K."/>
            <person name="Awai K."/>
            <person name="Shimojima M."/>
            <person name="Masuda S."/>
            <person name="Iwai M."/>
            <person name="Nobusawa T."/>
            <person name="Narise T."/>
            <person name="Kondo S."/>
            <person name="Saito H."/>
            <person name="Sato R."/>
            <person name="Murakawa M."/>
            <person name="Ihara Y."/>
            <person name="Oshima-Yamada Y."/>
            <person name="Ohtaka K."/>
            <person name="Satoh M."/>
            <person name="Sonobe K."/>
            <person name="Ishii M."/>
            <person name="Ohtani R."/>
            <person name="Kanamori-Sato M."/>
            <person name="Honoki R."/>
            <person name="Miyazaki D."/>
            <person name="Mochizuki H."/>
            <person name="Umetsu J."/>
            <person name="Higashi K."/>
            <person name="Shibata D."/>
            <person name="Kamiya Y."/>
            <person name="Sato N."/>
            <person name="Nakamura Y."/>
            <person name="Tabata S."/>
            <person name="Ida S."/>
            <person name="Kurokawa K."/>
            <person name="Ohta H."/>
        </authorList>
    </citation>
    <scope>NUCLEOTIDE SEQUENCE [LARGE SCALE GENOMIC DNA]</scope>
    <source>
        <strain evidence="3 4">NIES-2285</strain>
    </source>
</reference>
<protein>
    <recommendedName>
        <fullName evidence="2">Expansin-like CBD domain-containing protein</fullName>
    </recommendedName>
</protein>
<dbReference type="SUPFAM" id="SSF50685">
    <property type="entry name" value="Barwin-like endoglucanases"/>
    <property type="match status" value="1"/>
</dbReference>
<dbReference type="AlphaFoldDB" id="A0A1Y1HXG6"/>
<dbReference type="EMBL" id="DF237042">
    <property type="protein sequence ID" value="GAQ81869.1"/>
    <property type="molecule type" value="Genomic_DNA"/>
</dbReference>
<feature type="signal peptide" evidence="1">
    <location>
        <begin position="1"/>
        <end position="24"/>
    </location>
</feature>
<gene>
    <name evidence="3" type="ORF">KFL_000930150</name>
</gene>
<sequence length="154" mass="16377">MARSFALSCLLLVCLTASSTFASGDYIPIGKPITLNATATLHGNGVGNATHKNIVALGPELFQVQSVDICRECPKYDFALSPSAFDQIVNETYQTGTLDIEIQHWGVNWVLNGHVTDSVSLRLTGGDGTQVTLDDCVPADWTPGSSYPCSGQLS</sequence>